<dbReference type="KEGG" id="vg:26049360"/>
<protein>
    <submittedName>
        <fullName evidence="2">Uncharacterized protein</fullName>
    </submittedName>
</protein>
<keyword evidence="3" id="KW-1185">Reference proteome</keyword>
<sequence length="428" mass="47315">MAKSRKQKKKKILQNGGTLFEINHGQLKELQHIGKPNELGNMISCGACAMNQLGFPEDLVNNVSTAINKHSGGFPFLNALNVINTLQKRRDPSAPPASIYTWALSSGFGSHIAVERSTSALIASNQKNMTSIDDTMNAIKGIIETMDEGTGALLGIIWVLGGGHYVVIAKSNQGTPYIIEAQHGGLEGIYRGFDQVKNYFQKHLQVGYFMTFNNSKPYFDQEDQEWRLPQPDPEIKINRTSLRLARHMGDKRIIHADLNRTTKPPRLQRSKSFMPIDESYTVEDTDSEDEATTPAFGQPTSLFGQPTPSPPTPSPPTPSTPTPSTPMEGITTTPSPPTPAFGAPQETNPDMMEVEPRPSAFGRPSYPQTSAFGKSHPPWSAFAAPQKTNPDKMEVEPRPSVFRQSYVRGGRNRKTKKKKRKSKGTRKR</sequence>
<feature type="compositionally biased region" description="Basic residues" evidence="1">
    <location>
        <begin position="410"/>
        <end position="428"/>
    </location>
</feature>
<feature type="compositionally biased region" description="Acidic residues" evidence="1">
    <location>
        <begin position="280"/>
        <end position="291"/>
    </location>
</feature>
<accession>A0A0N9R163</accession>
<dbReference type="Proteomes" id="UP000203826">
    <property type="component" value="Segment"/>
</dbReference>
<evidence type="ECO:0000313" key="3">
    <source>
        <dbReference type="Proteomes" id="UP000203826"/>
    </source>
</evidence>
<feature type="compositionally biased region" description="Pro residues" evidence="1">
    <location>
        <begin position="307"/>
        <end position="324"/>
    </location>
</feature>
<gene>
    <name evidence="2" type="ORF">ceV_493</name>
</gene>
<evidence type="ECO:0000313" key="2">
    <source>
        <dbReference type="EMBL" id="ALH23399.1"/>
    </source>
</evidence>
<evidence type="ECO:0000256" key="1">
    <source>
        <dbReference type="SAM" id="MobiDB-lite"/>
    </source>
</evidence>
<name>A0A0N9R163_9VIRU</name>
<organism evidence="2 3">
    <name type="scientific">Chrysochromulina ericina virus CeV-01B</name>
    <dbReference type="NCBI Taxonomy" id="3070830"/>
    <lineage>
        <taxon>Viruses</taxon>
        <taxon>Varidnaviria</taxon>
        <taxon>Bamfordvirae</taxon>
        <taxon>Nucleocytoviricota</taxon>
        <taxon>Megaviricetes</taxon>
        <taxon>Imitervirales</taxon>
        <taxon>Mesomimiviridae</taxon>
        <taxon>Tethysvirus</taxon>
        <taxon>Tethysvirus raunefjordenense</taxon>
    </lineage>
</organism>
<reference evidence="2 3" key="1">
    <citation type="journal article" date="2015" name="Genome Announc.">
        <title>The 474-Kilobase-Pair Complete Genome Sequence of CeV-01B, a Virus Infecting Haptolina (Chrysochromulina) ericina (Prymnesiophyceae).</title>
        <authorList>
            <person name="Gallot-Lavallee L."/>
            <person name="Pagarete A."/>
            <person name="Legendre M."/>
            <person name="Santini S."/>
            <person name="Sandaa R.A."/>
            <person name="Himmelbauer H."/>
            <person name="Ogata H."/>
            <person name="Bratbak G."/>
            <person name="Claverie J.M."/>
        </authorList>
    </citation>
    <scope>NUCLEOTIDE SEQUENCE [LARGE SCALE GENOMIC DNA]</scope>
    <source>
        <strain evidence="2">CeV-01B</strain>
    </source>
</reference>
<proteinExistence type="predicted"/>
<dbReference type="EMBL" id="KT820662">
    <property type="protein sequence ID" value="ALH23399.1"/>
    <property type="molecule type" value="Genomic_DNA"/>
</dbReference>
<feature type="region of interest" description="Disordered" evidence="1">
    <location>
        <begin position="257"/>
        <end position="428"/>
    </location>
</feature>